<evidence type="ECO:0000313" key="2">
    <source>
        <dbReference type="EMBL" id="TPX14925.1"/>
    </source>
</evidence>
<evidence type="ECO:0000313" key="3">
    <source>
        <dbReference type="Proteomes" id="UP000319257"/>
    </source>
</evidence>
<dbReference type="OrthoDB" id="76567at2759"/>
<name>A0A507AVW0_9PEZI</name>
<organism evidence="2 3">
    <name type="scientific">Thyridium curvatum</name>
    <dbReference type="NCBI Taxonomy" id="1093900"/>
    <lineage>
        <taxon>Eukaryota</taxon>
        <taxon>Fungi</taxon>
        <taxon>Dikarya</taxon>
        <taxon>Ascomycota</taxon>
        <taxon>Pezizomycotina</taxon>
        <taxon>Sordariomycetes</taxon>
        <taxon>Sordariomycetidae</taxon>
        <taxon>Thyridiales</taxon>
        <taxon>Thyridiaceae</taxon>
        <taxon>Thyridium</taxon>
    </lineage>
</organism>
<reference evidence="2 3" key="1">
    <citation type="submission" date="2019-06" db="EMBL/GenBank/DDBJ databases">
        <title>Draft genome sequence of the filamentous fungus Phialemoniopsis curvata isolated from diesel fuel.</title>
        <authorList>
            <person name="Varaljay V.A."/>
            <person name="Lyon W.J."/>
            <person name="Crouch A.L."/>
            <person name="Drake C.E."/>
            <person name="Hollomon J.M."/>
            <person name="Nadeau L.J."/>
            <person name="Nunn H.S."/>
            <person name="Stevenson B.S."/>
            <person name="Bojanowski C.L."/>
            <person name="Crookes-Goodson W.J."/>
        </authorList>
    </citation>
    <scope>NUCLEOTIDE SEQUENCE [LARGE SCALE GENOMIC DNA]</scope>
    <source>
        <strain evidence="2 3">D216</strain>
    </source>
</reference>
<gene>
    <name evidence="2" type="ORF">E0L32_005034</name>
</gene>
<keyword evidence="3" id="KW-1185">Reference proteome</keyword>
<proteinExistence type="predicted"/>
<dbReference type="InParanoid" id="A0A507AVW0"/>
<feature type="coiled-coil region" evidence="1">
    <location>
        <begin position="320"/>
        <end position="351"/>
    </location>
</feature>
<accession>A0A507AVW0</accession>
<sequence length="406" mass="46262">MADSNDDQQWDSDGNSEPVFPLISPSQVLDLSQLPKAQAVDELIHHVFCQQEEIIDEGGAYLEFSGLSQDVVERFYPQQCGVRDHATYFGEESGGRLFIKMAGPVHRMATRAIMDELWDGLVGMGLDGEIKRTLNDRFHGNGSAVKQPDDALVPTKVRASSNSFPTLVVEAGGSQFPERMRQERGDVRTLILIKMDDKCPLGTIQLEVWSHGVQHPQEAKIQLVKPEDCPTLDDTGLNPSLWECSGQVPLRIAFKDVFLRDAEGPREHDLELTGDTLVAMATKFWIKRLLVRRRVEVYTEAYQHSAPLYREARQRAAKACDELRKRNMERRKELSKEAREMAQQGTEQEAEKWLRKQYADLGEAERQERLRIFHEAAEEARQPRKEALGRVWEIEVRIMAALAKKE</sequence>
<dbReference type="RefSeq" id="XP_030996636.1">
    <property type="nucleotide sequence ID" value="XM_031139511.1"/>
</dbReference>
<keyword evidence="1" id="KW-0175">Coiled coil</keyword>
<dbReference type="EMBL" id="SKBQ01000025">
    <property type="protein sequence ID" value="TPX14925.1"/>
    <property type="molecule type" value="Genomic_DNA"/>
</dbReference>
<dbReference type="AlphaFoldDB" id="A0A507AVW0"/>
<dbReference type="Proteomes" id="UP000319257">
    <property type="component" value="Unassembled WGS sequence"/>
</dbReference>
<comment type="caution">
    <text evidence="2">The sequence shown here is derived from an EMBL/GenBank/DDBJ whole genome shotgun (WGS) entry which is preliminary data.</text>
</comment>
<evidence type="ECO:0000256" key="1">
    <source>
        <dbReference type="SAM" id="Coils"/>
    </source>
</evidence>
<dbReference type="GeneID" id="41972481"/>
<protein>
    <submittedName>
        <fullName evidence="2">Uncharacterized protein</fullName>
    </submittedName>
</protein>
<dbReference type="STRING" id="1093900.A0A507AVW0"/>